<keyword evidence="2" id="KW-0677">Repeat</keyword>
<dbReference type="GO" id="GO:0005911">
    <property type="term" value="C:cell-cell junction"/>
    <property type="evidence" value="ECO:0007669"/>
    <property type="project" value="TreeGrafter"/>
</dbReference>
<dbReference type="InterPro" id="IPR051275">
    <property type="entry name" value="Cell_adhesion_signaling"/>
</dbReference>
<evidence type="ECO:0000256" key="5">
    <source>
        <dbReference type="ARBA" id="ARBA00023180"/>
    </source>
</evidence>
<keyword evidence="4" id="KW-1015">Disulfide bond</keyword>
<dbReference type="SMART" id="SM00060">
    <property type="entry name" value="FN3"/>
    <property type="match status" value="3"/>
</dbReference>
<evidence type="ECO:0000256" key="1">
    <source>
        <dbReference type="ARBA" id="ARBA00004479"/>
    </source>
</evidence>
<feature type="domain" description="Ig-like" evidence="7">
    <location>
        <begin position="453"/>
        <end position="536"/>
    </location>
</feature>
<dbReference type="SMART" id="SM00409">
    <property type="entry name" value="IG"/>
    <property type="match status" value="2"/>
</dbReference>
<dbReference type="SUPFAM" id="SSF48726">
    <property type="entry name" value="Immunoglobulin"/>
    <property type="match status" value="3"/>
</dbReference>
<dbReference type="SUPFAM" id="SSF49265">
    <property type="entry name" value="Fibronectin type III"/>
    <property type="match status" value="3"/>
</dbReference>
<dbReference type="Pfam" id="PF07679">
    <property type="entry name" value="I-set"/>
    <property type="match status" value="1"/>
</dbReference>
<keyword evidence="6" id="KW-0393">Immunoglobulin domain</keyword>
<evidence type="ECO:0000259" key="7">
    <source>
        <dbReference type="PROSITE" id="PS50835"/>
    </source>
</evidence>
<evidence type="ECO:0000256" key="2">
    <source>
        <dbReference type="ARBA" id="ARBA00022737"/>
    </source>
</evidence>
<name>A0A915J1Y8_ROMCU</name>
<keyword evidence="5" id="KW-0325">Glycoprotein</keyword>
<dbReference type="InterPro" id="IPR003599">
    <property type="entry name" value="Ig_sub"/>
</dbReference>
<evidence type="ECO:0000259" key="8">
    <source>
        <dbReference type="PROSITE" id="PS50853"/>
    </source>
</evidence>
<comment type="subcellular location">
    <subcellularLocation>
        <location evidence="1">Membrane</location>
        <topology evidence="1">Single-pass type I membrane protein</topology>
    </subcellularLocation>
</comment>
<feature type="domain" description="Ig-like" evidence="7">
    <location>
        <begin position="237"/>
        <end position="348"/>
    </location>
</feature>
<dbReference type="SMART" id="SM00408">
    <property type="entry name" value="IGc2"/>
    <property type="match status" value="3"/>
</dbReference>
<dbReference type="InterPro" id="IPR003961">
    <property type="entry name" value="FN3_dom"/>
</dbReference>
<dbReference type="PROSITE" id="PS50853">
    <property type="entry name" value="FN3"/>
    <property type="match status" value="3"/>
</dbReference>
<dbReference type="InterPro" id="IPR007110">
    <property type="entry name" value="Ig-like_dom"/>
</dbReference>
<dbReference type="PANTHER" id="PTHR11640">
    <property type="entry name" value="NEPHRIN"/>
    <property type="match status" value="1"/>
</dbReference>
<dbReference type="InterPro" id="IPR036179">
    <property type="entry name" value="Ig-like_dom_sf"/>
</dbReference>
<dbReference type="InterPro" id="IPR003598">
    <property type="entry name" value="Ig_sub2"/>
</dbReference>
<dbReference type="Pfam" id="PF13927">
    <property type="entry name" value="Ig_3"/>
    <property type="match status" value="1"/>
</dbReference>
<dbReference type="GO" id="GO:0050839">
    <property type="term" value="F:cell adhesion molecule binding"/>
    <property type="evidence" value="ECO:0007669"/>
    <property type="project" value="TreeGrafter"/>
</dbReference>
<dbReference type="WBParaSite" id="nRc.2.0.1.t20124-RA">
    <property type="protein sequence ID" value="nRc.2.0.1.t20124-RA"/>
    <property type="gene ID" value="nRc.2.0.1.g20124"/>
</dbReference>
<dbReference type="InterPro" id="IPR036116">
    <property type="entry name" value="FN3_sf"/>
</dbReference>
<feature type="domain" description="Fibronectin type-III" evidence="8">
    <location>
        <begin position="134"/>
        <end position="233"/>
    </location>
</feature>
<dbReference type="InterPro" id="IPR013098">
    <property type="entry name" value="Ig_I-set"/>
</dbReference>
<evidence type="ECO:0000256" key="4">
    <source>
        <dbReference type="ARBA" id="ARBA00023157"/>
    </source>
</evidence>
<dbReference type="GO" id="GO:0098609">
    <property type="term" value="P:cell-cell adhesion"/>
    <property type="evidence" value="ECO:0007669"/>
    <property type="project" value="TreeGrafter"/>
</dbReference>
<dbReference type="CDD" id="cd00063">
    <property type="entry name" value="FN3"/>
    <property type="match status" value="3"/>
</dbReference>
<dbReference type="InterPro" id="IPR013162">
    <property type="entry name" value="CD80_C2-set"/>
</dbReference>
<proteinExistence type="predicted"/>
<dbReference type="Pfam" id="PF00041">
    <property type="entry name" value="fn3"/>
    <property type="match status" value="3"/>
</dbReference>
<evidence type="ECO:0000313" key="10">
    <source>
        <dbReference type="WBParaSite" id="nRc.2.0.1.t20124-RA"/>
    </source>
</evidence>
<sequence length="732" mass="80720">MSGVPKDGNHPIKGVAPPPMFIYTRTLRNQPPKVRIVEPATAGQIRIRPFGNVNLTCAASGVPEPSVSWKQDGEILRSFGRQGPAANETSKSVFIQRLVENTAFVCEAINQIGSDTAKVDVVIMGRVSCFERGPGSPPENLDVNVHQNNVNMQWKQPIITNGIVTGYNIYYTTNQSLPIKKWNMIPVHSTARQTTFKLENLEEEALYYIRVAGTTILGEGVHTQTHQASTQRRTYAPEATLTPPDSKSVYMFRNNTAQKRPYSVAKYSLYAEDNALYSEYAVTCTADGYPQPKLVWYRDGQPVGFRAITDDVKSISAVLTVQNLLTSSLFQCKADNDLGSSLKEVFIEILGPGSPPNNVKYMPYSTNIALVWDKPEIPNGEITGYEIVYTLNPEDHFNNWSRVTLDNGQKEHKLTGLEPLRPYIIQIRAFNDKGHGPWTPPFVVTTGRAETPPVITLTPKQSLVAVEPGSSINLTCSADGFPQPTVLWFEGKNPVSYDSGSEITILKENILEPTVFECKATNLFGVQQKSITVDVTGPGEPPLRFTAEVKGRNVLLSWLPPRIKNGILQSFVIYYATEPNRDLSKWEVLHVPAKGADQKTPFYDAKITNMPPSKTFYFRSRAISDKGLGVVSEPLAVTTEERDYFINSEVQPGATVEVPLNGGLEAKCTATGYPPPTVTFRQNDKPMVAPRPYSNGIFLDNISGPVSLECYATSAAGTAIKTIHIFPSGTYT</sequence>
<dbReference type="Pfam" id="PF08205">
    <property type="entry name" value="C2-set_2"/>
    <property type="match status" value="1"/>
</dbReference>
<keyword evidence="9" id="KW-1185">Reference proteome</keyword>
<dbReference type="PRINTS" id="PR00014">
    <property type="entry name" value="FNTYPEIII"/>
</dbReference>
<evidence type="ECO:0000256" key="3">
    <source>
        <dbReference type="ARBA" id="ARBA00023136"/>
    </source>
</evidence>
<protein>
    <submittedName>
        <fullName evidence="10">Uncharacterized protein</fullName>
    </submittedName>
</protein>
<organism evidence="9 10">
    <name type="scientific">Romanomermis culicivorax</name>
    <name type="common">Nematode worm</name>
    <dbReference type="NCBI Taxonomy" id="13658"/>
    <lineage>
        <taxon>Eukaryota</taxon>
        <taxon>Metazoa</taxon>
        <taxon>Ecdysozoa</taxon>
        <taxon>Nematoda</taxon>
        <taxon>Enoplea</taxon>
        <taxon>Dorylaimia</taxon>
        <taxon>Mermithida</taxon>
        <taxon>Mermithoidea</taxon>
        <taxon>Mermithidae</taxon>
        <taxon>Romanomermis</taxon>
    </lineage>
</organism>
<dbReference type="InterPro" id="IPR013783">
    <property type="entry name" value="Ig-like_fold"/>
</dbReference>
<dbReference type="PANTHER" id="PTHR11640:SF158">
    <property type="entry name" value="V-SET AND IMMUNOGLOBULIN DOMAIN-CONTAINING PROTEIN 10-LIKE 2"/>
    <property type="match status" value="1"/>
</dbReference>
<evidence type="ECO:0000256" key="6">
    <source>
        <dbReference type="ARBA" id="ARBA00023319"/>
    </source>
</evidence>
<dbReference type="PROSITE" id="PS50835">
    <property type="entry name" value="IG_LIKE"/>
    <property type="match status" value="3"/>
</dbReference>
<feature type="domain" description="Fibronectin type-III" evidence="8">
    <location>
        <begin position="352"/>
        <end position="449"/>
    </location>
</feature>
<dbReference type="GO" id="GO:0005886">
    <property type="term" value="C:plasma membrane"/>
    <property type="evidence" value="ECO:0007669"/>
    <property type="project" value="TreeGrafter"/>
</dbReference>
<dbReference type="AlphaFoldDB" id="A0A915J1Y8"/>
<evidence type="ECO:0000313" key="9">
    <source>
        <dbReference type="Proteomes" id="UP000887565"/>
    </source>
</evidence>
<feature type="domain" description="Ig-like" evidence="7">
    <location>
        <begin position="32"/>
        <end position="122"/>
    </location>
</feature>
<dbReference type="Proteomes" id="UP000887565">
    <property type="component" value="Unplaced"/>
</dbReference>
<reference evidence="10" key="1">
    <citation type="submission" date="2022-11" db="UniProtKB">
        <authorList>
            <consortium name="WormBaseParasite"/>
        </authorList>
    </citation>
    <scope>IDENTIFICATION</scope>
</reference>
<accession>A0A915J1Y8</accession>
<keyword evidence="3" id="KW-0472">Membrane</keyword>
<feature type="domain" description="Fibronectin type-III" evidence="8">
    <location>
        <begin position="541"/>
        <end position="642"/>
    </location>
</feature>
<dbReference type="Gene3D" id="2.60.40.10">
    <property type="entry name" value="Immunoglobulins"/>
    <property type="match status" value="6"/>
</dbReference>